<dbReference type="Gene3D" id="3.30.70.2450">
    <property type="match status" value="1"/>
</dbReference>
<evidence type="ECO:0000256" key="4">
    <source>
        <dbReference type="ARBA" id="ARBA00022827"/>
    </source>
</evidence>
<comment type="cofactor">
    <cofactor evidence="1">
        <name>FAD</name>
        <dbReference type="ChEBI" id="CHEBI:57692"/>
    </cofactor>
</comment>
<comment type="similarity">
    <text evidence="2">Belongs to the PheA/TfdB FAD monooxygenase family.</text>
</comment>
<feature type="domain" description="FAD-binding" evidence="5">
    <location>
        <begin position="4"/>
        <end position="343"/>
    </location>
</feature>
<dbReference type="SUPFAM" id="SSF51905">
    <property type="entry name" value="FAD/NAD(P)-binding domain"/>
    <property type="match status" value="1"/>
</dbReference>
<dbReference type="Proteomes" id="UP001499967">
    <property type="component" value="Unassembled WGS sequence"/>
</dbReference>
<dbReference type="SUPFAM" id="SSF52833">
    <property type="entry name" value="Thioredoxin-like"/>
    <property type="match status" value="1"/>
</dbReference>
<keyword evidence="3" id="KW-0285">Flavoprotein</keyword>
<dbReference type="InterPro" id="IPR050641">
    <property type="entry name" value="RIFMO-like"/>
</dbReference>
<dbReference type="Pfam" id="PF01494">
    <property type="entry name" value="FAD_binding_3"/>
    <property type="match status" value="1"/>
</dbReference>
<dbReference type="PANTHER" id="PTHR43004:SF19">
    <property type="entry name" value="BINDING MONOOXYGENASE, PUTATIVE (JCVI)-RELATED"/>
    <property type="match status" value="1"/>
</dbReference>
<dbReference type="EMBL" id="BAAAHP010000224">
    <property type="protein sequence ID" value="GAA0900788.1"/>
    <property type="molecule type" value="Genomic_DNA"/>
</dbReference>
<dbReference type="NCBIfam" id="NF004832">
    <property type="entry name" value="PRK06184.1"/>
    <property type="match status" value="1"/>
</dbReference>
<name>A0ABN1NB77_9PSEU</name>
<reference evidence="6 7" key="1">
    <citation type="journal article" date="2019" name="Int. J. Syst. Evol. Microbiol.">
        <title>The Global Catalogue of Microorganisms (GCM) 10K type strain sequencing project: providing services to taxonomists for standard genome sequencing and annotation.</title>
        <authorList>
            <consortium name="The Broad Institute Genomics Platform"/>
            <consortium name="The Broad Institute Genome Sequencing Center for Infectious Disease"/>
            <person name="Wu L."/>
            <person name="Ma J."/>
        </authorList>
    </citation>
    <scope>NUCLEOTIDE SEQUENCE [LARGE SCALE GENOMIC DNA]</scope>
    <source>
        <strain evidence="6 7">JCM 11117</strain>
    </source>
</reference>
<dbReference type="InterPro" id="IPR002938">
    <property type="entry name" value="FAD-bd"/>
</dbReference>
<keyword evidence="7" id="KW-1185">Reference proteome</keyword>
<keyword evidence="6" id="KW-0503">Monooxygenase</keyword>
<gene>
    <name evidence="6" type="ORF">GCM10009559_66970</name>
</gene>
<dbReference type="GO" id="GO:0004497">
    <property type="term" value="F:monooxygenase activity"/>
    <property type="evidence" value="ECO:0007669"/>
    <property type="project" value="UniProtKB-KW"/>
</dbReference>
<protein>
    <submittedName>
        <fullName evidence="6">FAD-dependent monooxygenase</fullName>
    </submittedName>
</protein>
<sequence>MTPSVLVAGAGPTGLVLGIEMARRGVPVRVVDRAAAPAAGSRGDGLQPRTLEVFDDLGVLDAVLAAGVAPSHVRAYAGGRYTGEKRMGELREPTPDVPYPNGHFLGQDRTEAILRARLTELGGRVEFATALEGFAQDADGVTATLAGPAGRETVRAAVLVGADGGASTVRRTLGIPFEGRTDESVRMLIGDVRVAGLDHTCGHMFTDEHDQRRGMFLSPLPGEDLFQFATPLENGTAEPEQIVHAAFAEFCGLPGVAIREVAWSTVWRPNVRLAARYRAGRVFLAGDAAHTHPPTGGQGLNTGVQDAYNLGWKLAAALAGRPDADALLDSYEAERRPVAAHVLGLSEELLRRHVEGADDAHERGPETQQLDIGYRGSPIVRDERARPGRLHAGDRAPDGPVVDAAGRPLRLFDLFRGPHATLLVFGDPAPGTVPADARVVLPAGRTATGTAVVDAQGFVAAAYDVPDGTAVLVRPDGYVGAIGDAGRMVPERVGAASRT</sequence>
<evidence type="ECO:0000313" key="7">
    <source>
        <dbReference type="Proteomes" id="UP001499967"/>
    </source>
</evidence>
<dbReference type="PRINTS" id="PR00420">
    <property type="entry name" value="RNGMNOXGNASE"/>
</dbReference>
<proteinExistence type="inferred from homology"/>
<evidence type="ECO:0000256" key="3">
    <source>
        <dbReference type="ARBA" id="ARBA00022630"/>
    </source>
</evidence>
<evidence type="ECO:0000259" key="5">
    <source>
        <dbReference type="Pfam" id="PF01494"/>
    </source>
</evidence>
<organism evidence="6 7">
    <name type="scientific">Pseudonocardia zijingensis</name>
    <dbReference type="NCBI Taxonomy" id="153376"/>
    <lineage>
        <taxon>Bacteria</taxon>
        <taxon>Bacillati</taxon>
        <taxon>Actinomycetota</taxon>
        <taxon>Actinomycetes</taxon>
        <taxon>Pseudonocardiales</taxon>
        <taxon>Pseudonocardiaceae</taxon>
        <taxon>Pseudonocardia</taxon>
    </lineage>
</organism>
<dbReference type="Gene3D" id="3.50.50.60">
    <property type="entry name" value="FAD/NAD(P)-binding domain"/>
    <property type="match status" value="1"/>
</dbReference>
<dbReference type="Gene3D" id="3.40.30.120">
    <property type="match status" value="1"/>
</dbReference>
<evidence type="ECO:0000256" key="2">
    <source>
        <dbReference type="ARBA" id="ARBA00007801"/>
    </source>
</evidence>
<dbReference type="RefSeq" id="WP_343945739.1">
    <property type="nucleotide sequence ID" value="NZ_BAAAHP010000224.1"/>
</dbReference>
<evidence type="ECO:0000313" key="6">
    <source>
        <dbReference type="EMBL" id="GAA0900788.1"/>
    </source>
</evidence>
<comment type="caution">
    <text evidence="6">The sequence shown here is derived from an EMBL/GenBank/DDBJ whole genome shotgun (WGS) entry which is preliminary data.</text>
</comment>
<dbReference type="InterPro" id="IPR036188">
    <property type="entry name" value="FAD/NAD-bd_sf"/>
</dbReference>
<evidence type="ECO:0000256" key="1">
    <source>
        <dbReference type="ARBA" id="ARBA00001974"/>
    </source>
</evidence>
<keyword evidence="6" id="KW-0560">Oxidoreductase</keyword>
<accession>A0ABN1NB77</accession>
<dbReference type="PANTHER" id="PTHR43004">
    <property type="entry name" value="TRK SYSTEM POTASSIUM UPTAKE PROTEIN"/>
    <property type="match status" value="1"/>
</dbReference>
<dbReference type="InterPro" id="IPR036249">
    <property type="entry name" value="Thioredoxin-like_sf"/>
</dbReference>
<keyword evidence="4" id="KW-0274">FAD</keyword>
<dbReference type="Pfam" id="PF21274">
    <property type="entry name" value="Rng_hyd_C"/>
    <property type="match status" value="1"/>
</dbReference>